<evidence type="ECO:0000256" key="1">
    <source>
        <dbReference type="SAM" id="MobiDB-lite"/>
    </source>
</evidence>
<dbReference type="Proteomes" id="UP001215151">
    <property type="component" value="Unassembled WGS sequence"/>
</dbReference>
<dbReference type="Pfam" id="PF21762">
    <property type="entry name" value="DEDDh_C"/>
    <property type="match status" value="1"/>
</dbReference>
<feature type="compositionally biased region" description="Basic and acidic residues" evidence="1">
    <location>
        <begin position="366"/>
        <end position="387"/>
    </location>
</feature>
<keyword evidence="4" id="KW-1185">Reference proteome</keyword>
<dbReference type="Gene3D" id="3.30.420.10">
    <property type="entry name" value="Ribonuclease H-like superfamily/Ribonuclease H"/>
    <property type="match status" value="1"/>
</dbReference>
<name>A0AAD7X4D2_9APHY</name>
<dbReference type="InterPro" id="IPR040151">
    <property type="entry name" value="Gfd2/YDR514C-like"/>
</dbReference>
<proteinExistence type="predicted"/>
<dbReference type="InterPro" id="IPR048519">
    <property type="entry name" value="Gfd2/YDR514C-like_C"/>
</dbReference>
<evidence type="ECO:0000313" key="3">
    <source>
        <dbReference type="EMBL" id="KAJ8454318.1"/>
    </source>
</evidence>
<dbReference type="GO" id="GO:0003676">
    <property type="term" value="F:nucleic acid binding"/>
    <property type="evidence" value="ECO:0007669"/>
    <property type="project" value="InterPro"/>
</dbReference>
<protein>
    <recommendedName>
        <fullName evidence="2">Gfd2/YDR514C-like C-terminal domain-containing protein</fullName>
    </recommendedName>
</protein>
<dbReference type="AlphaFoldDB" id="A0AAD7X4D2"/>
<dbReference type="GO" id="GO:0005634">
    <property type="term" value="C:nucleus"/>
    <property type="evidence" value="ECO:0007669"/>
    <property type="project" value="TreeGrafter"/>
</dbReference>
<feature type="region of interest" description="Disordered" evidence="1">
    <location>
        <begin position="363"/>
        <end position="419"/>
    </location>
</feature>
<organism evidence="3 4">
    <name type="scientific">Trametes cubensis</name>
    <dbReference type="NCBI Taxonomy" id="1111947"/>
    <lineage>
        <taxon>Eukaryota</taxon>
        <taxon>Fungi</taxon>
        <taxon>Dikarya</taxon>
        <taxon>Basidiomycota</taxon>
        <taxon>Agaricomycotina</taxon>
        <taxon>Agaricomycetes</taxon>
        <taxon>Polyporales</taxon>
        <taxon>Polyporaceae</taxon>
        <taxon>Trametes</taxon>
    </lineage>
</organism>
<reference evidence="3" key="1">
    <citation type="submission" date="2022-11" db="EMBL/GenBank/DDBJ databases">
        <title>Genome Sequence of Cubamyces cubensis.</title>
        <authorList>
            <person name="Buettner E."/>
        </authorList>
    </citation>
    <scope>NUCLEOTIDE SEQUENCE</scope>
    <source>
        <strain evidence="3">MPL-01</strain>
    </source>
</reference>
<sequence>MPQSSSSAGPAKAASSTAETMMIGYYRFTDIFFEWHQVLPNQEDVSPLKALLAYPALVHPDHPLRKEGVNGIELYLGTFETGEMRLLFSSAQVEYIRYWLHAVGLTKQPIPIPSSEYLILPSDLVSCSPDVYAEAAVLKKAIKNVDKNNKRLRGTGTLLTSRRFAFEKARTLWAAKLGTWCAVDFEAWDMDHTLLTEFGWSLASWKDGVLVRENGHLIVKEYRSYMQKYVPNHREFYNFGPSEVVNRSTFKQRIQDLINKHKAEGPLFLVFHDSSQDIKYLKSDAVKAVERLDYILPDSPQNGEIYVVDTADLFSALEGDESNNKRALERVCRHLQIPTEYLHNAGNDAHYTLDALIAMASGDPVDQQREQRWPKRTEDNQPKVEFRDWEEDSDYSDLEGVMGPPAANAGADDGSDNEF</sequence>
<dbReference type="InterPro" id="IPR036397">
    <property type="entry name" value="RNaseH_sf"/>
</dbReference>
<dbReference type="PANTHER" id="PTHR28083:SF1">
    <property type="entry name" value="GOOD FOR FULL DBP5 ACTIVITY PROTEIN 2"/>
    <property type="match status" value="1"/>
</dbReference>
<dbReference type="EMBL" id="JAPEVG010000997">
    <property type="protein sequence ID" value="KAJ8454318.1"/>
    <property type="molecule type" value="Genomic_DNA"/>
</dbReference>
<feature type="compositionally biased region" description="Acidic residues" evidence="1">
    <location>
        <begin position="388"/>
        <end position="397"/>
    </location>
</feature>
<comment type="caution">
    <text evidence="3">The sequence shown here is derived from an EMBL/GenBank/DDBJ whole genome shotgun (WGS) entry which is preliminary data.</text>
</comment>
<evidence type="ECO:0000259" key="2">
    <source>
        <dbReference type="Pfam" id="PF21762"/>
    </source>
</evidence>
<dbReference type="InterPro" id="IPR012337">
    <property type="entry name" value="RNaseH-like_sf"/>
</dbReference>
<evidence type="ECO:0000313" key="4">
    <source>
        <dbReference type="Proteomes" id="UP001215151"/>
    </source>
</evidence>
<gene>
    <name evidence="3" type="ORF">ONZ51_g13095</name>
</gene>
<accession>A0AAD7X4D2</accession>
<dbReference type="SUPFAM" id="SSF53098">
    <property type="entry name" value="Ribonuclease H-like"/>
    <property type="match status" value="1"/>
</dbReference>
<dbReference type="PANTHER" id="PTHR28083">
    <property type="entry name" value="GOOD FOR FULL DBP5 ACTIVITY PROTEIN 2"/>
    <property type="match status" value="1"/>
</dbReference>
<feature type="domain" description="Gfd2/YDR514C-like C-terminal" evidence="2">
    <location>
        <begin position="179"/>
        <end position="359"/>
    </location>
</feature>
<feature type="compositionally biased region" description="Low complexity" evidence="1">
    <location>
        <begin position="403"/>
        <end position="412"/>
    </location>
</feature>